<evidence type="ECO:0000313" key="8">
    <source>
        <dbReference type="EMBL" id="SFJ57982.1"/>
    </source>
</evidence>
<dbReference type="AlphaFoldDB" id="A0A1I3SIP2"/>
<dbReference type="NCBIfam" id="TIGR02432">
    <property type="entry name" value="lysidine_TilS_N"/>
    <property type="match status" value="1"/>
</dbReference>
<dbReference type="RefSeq" id="WP_177193047.1">
    <property type="nucleotide sequence ID" value="NZ_FORX01000004.1"/>
</dbReference>
<dbReference type="InterPro" id="IPR012094">
    <property type="entry name" value="tRNA_Ile_lys_synt"/>
</dbReference>
<comment type="catalytic activity">
    <reaction evidence="5 6">
        <text>cytidine(34) in tRNA(Ile2) + L-lysine + ATP = lysidine(34) in tRNA(Ile2) + AMP + diphosphate + H(+)</text>
        <dbReference type="Rhea" id="RHEA:43744"/>
        <dbReference type="Rhea" id="RHEA-COMP:10625"/>
        <dbReference type="Rhea" id="RHEA-COMP:10670"/>
        <dbReference type="ChEBI" id="CHEBI:15378"/>
        <dbReference type="ChEBI" id="CHEBI:30616"/>
        <dbReference type="ChEBI" id="CHEBI:32551"/>
        <dbReference type="ChEBI" id="CHEBI:33019"/>
        <dbReference type="ChEBI" id="CHEBI:82748"/>
        <dbReference type="ChEBI" id="CHEBI:83665"/>
        <dbReference type="ChEBI" id="CHEBI:456215"/>
        <dbReference type="EC" id="6.3.4.19"/>
    </reaction>
</comment>
<sequence>MRLQELPRHLARRCLGIPRFCRETLGVDLRGTRLVVAYSTGLDSTALLHLLALLRAPLDLTLVAAHAHHGLRSESDREMAHAEEVCAHLEIPCRTARLDVPALQAASGQGQEECARRARYAFLDSVRRDQRADWVVTAHHGDDLAEDIVMRLLRGTGWPGLGGMPGVDPGRGLLRPLLDWEKSELRAFLEETGTDWCEDLSNTSPERTRNRVRHDILPLLRRENPSLFKTAMQLWTLARIDEEYWTLELPELPAPGRDFLLDSALLGGHQAKRLRLYKAILDSMGPGQTLASHLLLLDKAWMRKNCGRTIQFPGDKIASVEPGGIRFHFQKRTP</sequence>
<evidence type="ECO:0000256" key="6">
    <source>
        <dbReference type="HAMAP-Rule" id="MF_01161"/>
    </source>
</evidence>
<dbReference type="CDD" id="cd01992">
    <property type="entry name" value="TilS_N"/>
    <property type="match status" value="1"/>
</dbReference>
<dbReference type="InterPro" id="IPR011063">
    <property type="entry name" value="TilS/TtcA_N"/>
</dbReference>
<evidence type="ECO:0000256" key="1">
    <source>
        <dbReference type="ARBA" id="ARBA00022598"/>
    </source>
</evidence>
<accession>A0A1I3SIP2</accession>
<dbReference type="EC" id="6.3.4.19" evidence="6"/>
<dbReference type="SUPFAM" id="SSF52402">
    <property type="entry name" value="Adenine nucleotide alpha hydrolases-like"/>
    <property type="match status" value="1"/>
</dbReference>
<dbReference type="Gene3D" id="3.40.50.620">
    <property type="entry name" value="HUPs"/>
    <property type="match status" value="1"/>
</dbReference>
<organism evidence="8 9">
    <name type="scientific">Desulfomicrobium apsheronum</name>
    <dbReference type="NCBI Taxonomy" id="52560"/>
    <lineage>
        <taxon>Bacteria</taxon>
        <taxon>Pseudomonadati</taxon>
        <taxon>Thermodesulfobacteriota</taxon>
        <taxon>Desulfovibrionia</taxon>
        <taxon>Desulfovibrionales</taxon>
        <taxon>Desulfomicrobiaceae</taxon>
        <taxon>Desulfomicrobium</taxon>
    </lineage>
</organism>
<name>A0A1I3SIP2_9BACT</name>
<protein>
    <recommendedName>
        <fullName evidence="6">tRNA(Ile)-lysidine synthase</fullName>
        <ecNumber evidence="6">6.3.4.19</ecNumber>
    </recommendedName>
    <alternativeName>
        <fullName evidence="6">tRNA(Ile)-2-lysyl-cytidine synthase</fullName>
    </alternativeName>
    <alternativeName>
        <fullName evidence="6">tRNA(Ile)-lysidine synthetase</fullName>
    </alternativeName>
</protein>
<keyword evidence="3" id="KW-0547">Nucleotide-binding</keyword>
<comment type="similarity">
    <text evidence="6">Belongs to the tRNA(Ile)-lysidine synthase family.</text>
</comment>
<dbReference type="GO" id="GO:0005737">
    <property type="term" value="C:cytoplasm"/>
    <property type="evidence" value="ECO:0007669"/>
    <property type="project" value="UniProtKB-SubCell"/>
</dbReference>
<dbReference type="HAMAP" id="MF_01161">
    <property type="entry name" value="tRNA_Ile_lys_synt"/>
    <property type="match status" value="1"/>
</dbReference>
<dbReference type="EMBL" id="FORX01000004">
    <property type="protein sequence ID" value="SFJ57982.1"/>
    <property type="molecule type" value="Genomic_DNA"/>
</dbReference>
<dbReference type="Pfam" id="PF01171">
    <property type="entry name" value="ATP_bind_3"/>
    <property type="match status" value="1"/>
</dbReference>
<evidence type="ECO:0000256" key="3">
    <source>
        <dbReference type="ARBA" id="ARBA00022741"/>
    </source>
</evidence>
<keyword evidence="1 6" id="KW-0436">Ligase</keyword>
<dbReference type="GO" id="GO:0032267">
    <property type="term" value="F:tRNA(Ile)-lysidine synthase activity"/>
    <property type="evidence" value="ECO:0007669"/>
    <property type="project" value="UniProtKB-EC"/>
</dbReference>
<proteinExistence type="inferred from homology"/>
<dbReference type="PANTHER" id="PTHR43033">
    <property type="entry name" value="TRNA(ILE)-LYSIDINE SYNTHASE-RELATED"/>
    <property type="match status" value="1"/>
</dbReference>
<keyword evidence="6" id="KW-0963">Cytoplasm</keyword>
<evidence type="ECO:0000259" key="7">
    <source>
        <dbReference type="Pfam" id="PF01171"/>
    </source>
</evidence>
<comment type="caution">
    <text evidence="6">Lacks conserved residue(s) required for the propagation of feature annotation.</text>
</comment>
<evidence type="ECO:0000313" key="9">
    <source>
        <dbReference type="Proteomes" id="UP000198635"/>
    </source>
</evidence>
<evidence type="ECO:0000256" key="2">
    <source>
        <dbReference type="ARBA" id="ARBA00022694"/>
    </source>
</evidence>
<dbReference type="InterPro" id="IPR014729">
    <property type="entry name" value="Rossmann-like_a/b/a_fold"/>
</dbReference>
<dbReference type="InterPro" id="IPR012795">
    <property type="entry name" value="tRNA_Ile_lys_synt_N"/>
</dbReference>
<keyword evidence="2 6" id="KW-0819">tRNA processing</keyword>
<reference evidence="9" key="1">
    <citation type="submission" date="2016-10" db="EMBL/GenBank/DDBJ databases">
        <authorList>
            <person name="Varghese N."/>
            <person name="Submissions S."/>
        </authorList>
    </citation>
    <scope>NUCLEOTIDE SEQUENCE [LARGE SCALE GENOMIC DNA]</scope>
    <source>
        <strain evidence="9">DSM 5918</strain>
    </source>
</reference>
<dbReference type="GO" id="GO:0006400">
    <property type="term" value="P:tRNA modification"/>
    <property type="evidence" value="ECO:0007669"/>
    <property type="project" value="UniProtKB-UniRule"/>
</dbReference>
<feature type="domain" description="tRNA(Ile)-lysidine/2-thiocytidine synthase N-terminal" evidence="7">
    <location>
        <begin position="34"/>
        <end position="214"/>
    </location>
</feature>
<gene>
    <name evidence="6" type="primary">tilS</name>
    <name evidence="8" type="ORF">SAMN04488082_104160</name>
</gene>
<evidence type="ECO:0000256" key="4">
    <source>
        <dbReference type="ARBA" id="ARBA00022840"/>
    </source>
</evidence>
<keyword evidence="4" id="KW-0067">ATP-binding</keyword>
<dbReference type="GO" id="GO:0005524">
    <property type="term" value="F:ATP binding"/>
    <property type="evidence" value="ECO:0007669"/>
    <property type="project" value="UniProtKB-KW"/>
</dbReference>
<dbReference type="Proteomes" id="UP000198635">
    <property type="component" value="Unassembled WGS sequence"/>
</dbReference>
<comment type="subcellular location">
    <subcellularLocation>
        <location evidence="6">Cytoplasm</location>
    </subcellularLocation>
</comment>
<evidence type="ECO:0000256" key="5">
    <source>
        <dbReference type="ARBA" id="ARBA00048539"/>
    </source>
</evidence>
<keyword evidence="9" id="KW-1185">Reference proteome</keyword>
<dbReference type="STRING" id="52560.SAMN04488082_104160"/>
<dbReference type="PANTHER" id="PTHR43033:SF1">
    <property type="entry name" value="TRNA(ILE)-LYSIDINE SYNTHASE-RELATED"/>
    <property type="match status" value="1"/>
</dbReference>
<comment type="function">
    <text evidence="6">Ligates lysine onto the cytidine present at position 34 of the AUA codon-specific tRNA(Ile) that contains the anticodon CAU, in an ATP-dependent manner. Cytidine is converted to lysidine, thus changing the amino acid specificity of the tRNA from methionine to isoleucine.</text>
</comment>